<dbReference type="STRING" id="757424.Hsero_0569"/>
<feature type="chain" id="PRO_5003115653" evidence="1">
    <location>
        <begin position="34"/>
        <end position="651"/>
    </location>
</feature>
<accession>D8IYC8</accession>
<dbReference type="PANTHER" id="PTHR42678:SF34">
    <property type="entry name" value="OS04G0183300 PROTEIN"/>
    <property type="match status" value="1"/>
</dbReference>
<dbReference type="InterPro" id="IPR036928">
    <property type="entry name" value="AS_sf"/>
</dbReference>
<sequence length="651" mass="68884">MKYHSNNTSSFARASSVVFTAMLLGAMTQTSFAQGKETASQRRLAQDPVFEASITHLQSAQDAGRATSRSLVLAYLARIRAYDQQGPSLNAIVTLNPKALEEADQLDRERRQSGPRGPLHGIPILVKDNYDTVDMPTTGGTLALATLQAQADAFQVKRLREAGAVILGKTTMHELAAGVTTVSSLTGFTRNPYDPRRAPGGSSGGTGAAVAASFAAAGMGSDTCGSIRIPAAHQNLFGLRTTRGLASRSGVMPLSSTQDVAAPLARSVEDLAIMLDATVGSDPQDSSTVDANGHIPKSYRDGLRADSLQGARIGVLRALFGAAPEDAEVSAAINKALQQLKDQGAIVTDVTIPELDGLLSGSSIIPYEFKYDLGAYLQSHPGAPVGSLGEILARGMEHELLEAGLRLRNSVDLQNPKDKEELEKVMLKRSALKSLMTDVMQKNHLDTLVYPTIQRKAALIGEPQGGAMNCQLSATTGLPALALPVGFTEDGLPVSLELLAPEFAEPALLGLAYGWEQKIGPRRSPYSTPALVAGKAPGLRRIKPIVLDQPGDASVRVELAYDPVTARLDYQASARKVAASDVISLALQRGEADKPGPVVANLLRQHQKSVKASIVLQGKDREALLAGKLYVDFYTRSAPLGAGRQPLVLAD</sequence>
<keyword evidence="1" id="KW-0732">Signal</keyword>
<gene>
    <name evidence="3" type="ordered locus">Hsero_0569</name>
</gene>
<dbReference type="KEGG" id="hse:Hsero_0569"/>
<dbReference type="EMBL" id="CP002039">
    <property type="protein sequence ID" value="ADJ62088.1"/>
    <property type="molecule type" value="Genomic_DNA"/>
</dbReference>
<dbReference type="HOGENOM" id="CLU_009600_14_2_4"/>
<dbReference type="Pfam" id="PF01425">
    <property type="entry name" value="Amidase"/>
    <property type="match status" value="1"/>
</dbReference>
<feature type="signal peptide" evidence="1">
    <location>
        <begin position="1"/>
        <end position="33"/>
    </location>
</feature>
<dbReference type="GeneID" id="29393162"/>
<dbReference type="RefSeq" id="WP_013232606.1">
    <property type="nucleotide sequence ID" value="NC_014323.1"/>
</dbReference>
<dbReference type="AlphaFoldDB" id="D8IYC8"/>
<evidence type="ECO:0000313" key="4">
    <source>
        <dbReference type="Proteomes" id="UP000000329"/>
    </source>
</evidence>
<keyword evidence="3" id="KW-0808">Transferase</keyword>
<dbReference type="Proteomes" id="UP000000329">
    <property type="component" value="Chromosome"/>
</dbReference>
<name>D8IYC8_HERSS</name>
<dbReference type="GO" id="GO:0016740">
    <property type="term" value="F:transferase activity"/>
    <property type="evidence" value="ECO:0007669"/>
    <property type="project" value="UniProtKB-KW"/>
</dbReference>
<evidence type="ECO:0000256" key="1">
    <source>
        <dbReference type="SAM" id="SignalP"/>
    </source>
</evidence>
<dbReference type="SUPFAM" id="SSF75304">
    <property type="entry name" value="Amidase signature (AS) enzymes"/>
    <property type="match status" value="1"/>
</dbReference>
<dbReference type="eggNOG" id="COG0154">
    <property type="taxonomic scope" value="Bacteria"/>
</dbReference>
<organism evidence="3 4">
    <name type="scientific">Herbaspirillum seropedicae (strain SmR1)</name>
    <dbReference type="NCBI Taxonomy" id="757424"/>
    <lineage>
        <taxon>Bacteria</taxon>
        <taxon>Pseudomonadati</taxon>
        <taxon>Pseudomonadota</taxon>
        <taxon>Betaproteobacteria</taxon>
        <taxon>Burkholderiales</taxon>
        <taxon>Oxalobacteraceae</taxon>
        <taxon>Herbaspirillum</taxon>
    </lineage>
</organism>
<evidence type="ECO:0000313" key="3">
    <source>
        <dbReference type="EMBL" id="ADJ62088.1"/>
    </source>
</evidence>
<dbReference type="InterPro" id="IPR023631">
    <property type="entry name" value="Amidase_dom"/>
</dbReference>
<dbReference type="Gene3D" id="3.90.1300.10">
    <property type="entry name" value="Amidase signature (AS) domain"/>
    <property type="match status" value="1"/>
</dbReference>
<protein>
    <submittedName>
        <fullName evidence="3">Aspartate tRNAAsn/Glu-tRNAGln amidotransferase A subunit and related amidases protein</fullName>
    </submittedName>
</protein>
<proteinExistence type="predicted"/>
<reference evidence="3 4" key="1">
    <citation type="submission" date="2010-04" db="EMBL/GenBank/DDBJ databases">
        <title>The genome of Herbaspirillum seropedicae SmR1, an endophytic, nitrogen-fixing, plant-growth promoting beta-Proteobacteria.</title>
        <authorList>
            <person name="Pedrosa F.O."/>
            <person name="Monteiro R.A."/>
            <person name="Wassem R."/>
            <person name="Cruz L.M."/>
            <person name="Ayub R.A."/>
            <person name="Colauto N.B."/>
            <person name="Fernandez M.A."/>
            <person name="Fungaro M.H.P."/>
            <person name="Grisard E.C."/>
            <person name="Hungria M."/>
            <person name="Madeira H.M.F."/>
            <person name="Nodari R.O."/>
            <person name="Osaku C.A."/>
            <person name="Petzl-Erler M.L."/>
            <person name="Terenzi H."/>
            <person name="Vieira L.G.E."/>
            <person name="Almeida M.I.M."/>
            <person name="Alves L.R."/>
            <person name="Arantes O.M.N."/>
            <person name="Balsanelli E."/>
            <person name="Barcellos F.G."/>
            <person name="Baura V.A."/>
            <person name="Binde D.R."/>
            <person name="Campo R.J."/>
            <person name="Chubatsu L.S."/>
            <person name="Chueire L.M.O."/>
            <person name="Ciferri R.R."/>
            <person name="Correa L.C."/>
            <person name="da Conceicao Silva J.L."/>
            <person name="Dabul A.N.G."/>
            <person name="Dambros B.P."/>
            <person name="Faoro H."/>
            <person name="Favetti A."/>
            <person name="Friedermann G."/>
            <person name="Furlaneto M.C."/>
            <person name="Gasques L.S."/>
            <person name="Gimenes C.C.T."/>
            <person name="Gioppo N.M.R."/>
            <person name="Glienke-Blanco C."/>
            <person name="Godoy L.P."/>
            <person name="Guerra M.P."/>
            <person name="Karp S."/>
            <person name="Kava-Cordeiro V."/>
            <person name="Margarido V.P."/>
            <person name="Mathioni S.M."/>
            <person name="Menck-Soares M.A."/>
            <person name="Murace N.K."/>
            <person name="Nicolas M.F."/>
            <person name="Oliveira C.E.C."/>
            <person name="Pagnan N.A.B."/>
            <person name="Pamphile J.A."/>
            <person name="Patussi E.V."/>
            <person name="Pereira L.F.P."/>
            <person name="Pereira-Ferrari L."/>
            <person name="Pinto F.G.S."/>
            <person name="Precoma C."/>
            <person name="Prioli A.J."/>
            <person name="Prioli S.M.A.P."/>
            <person name="Raittz R.T."/>
            <person name="Ramos H.J.O."/>
            <person name="Ribeiro E.M.S.F."/>
            <person name="Rigo L.U."/>
            <person name="Rocha C.L.M.S.C."/>
            <person name="Rocha S.N."/>
            <person name="Santos K."/>
            <person name="Satori D."/>
            <person name="Silva A.G."/>
            <person name="Simao R.C.G."/>
            <person name="Soares M.A.M."/>
            <person name="Souza E.M."/>
            <person name="Steffens M.B.R."/>
            <person name="Steindel M."/>
            <person name="Tadra-Sfeir M.Z."/>
            <person name="Takahashi E.K."/>
            <person name="Torres R.A."/>
            <person name="Valle J.S."/>
            <person name="Vernal J.I."/>
            <person name="Vilas-Boas L.A."/>
            <person name="Watanabe M.A.E."/>
            <person name="Weiss V.A."/>
            <person name="Yates M.A."/>
            <person name="Souza E.M."/>
        </authorList>
    </citation>
    <scope>NUCLEOTIDE SEQUENCE [LARGE SCALE GENOMIC DNA]</scope>
    <source>
        <strain evidence="3 4">SmR1</strain>
    </source>
</reference>
<keyword evidence="4" id="KW-1185">Reference proteome</keyword>
<dbReference type="PANTHER" id="PTHR42678">
    <property type="entry name" value="AMIDASE"/>
    <property type="match status" value="1"/>
</dbReference>
<feature type="domain" description="Amidase" evidence="2">
    <location>
        <begin position="71"/>
        <end position="509"/>
    </location>
</feature>
<evidence type="ECO:0000259" key="2">
    <source>
        <dbReference type="Pfam" id="PF01425"/>
    </source>
</evidence>